<reference evidence="1 2" key="1">
    <citation type="journal article" date="2015" name="Nature">
        <title>rRNA introns, odd ribosomes, and small enigmatic genomes across a large radiation of phyla.</title>
        <authorList>
            <person name="Brown C.T."/>
            <person name="Hug L.A."/>
            <person name="Thomas B.C."/>
            <person name="Sharon I."/>
            <person name="Castelle C.J."/>
            <person name="Singh A."/>
            <person name="Wilkins M.J."/>
            <person name="Williams K.H."/>
            <person name="Banfield J.F."/>
        </authorList>
    </citation>
    <scope>NUCLEOTIDE SEQUENCE [LARGE SCALE GENOMIC DNA]</scope>
</reference>
<evidence type="ECO:0000313" key="2">
    <source>
        <dbReference type="Proteomes" id="UP000034544"/>
    </source>
</evidence>
<dbReference type="Proteomes" id="UP000034544">
    <property type="component" value="Unassembled WGS sequence"/>
</dbReference>
<proteinExistence type="predicted"/>
<comment type="caution">
    <text evidence="1">The sequence shown here is derived from an EMBL/GenBank/DDBJ whole genome shotgun (WGS) entry which is preliminary data.</text>
</comment>
<name>A0A0G0Z407_UNCKA</name>
<dbReference type="AlphaFoldDB" id="A0A0G0Z407"/>
<protein>
    <submittedName>
        <fullName evidence="1">Uncharacterized protein</fullName>
    </submittedName>
</protein>
<dbReference type="EMBL" id="LCBF01000004">
    <property type="protein sequence ID" value="KKS07633.1"/>
    <property type="molecule type" value="Genomic_DNA"/>
</dbReference>
<organism evidence="1 2">
    <name type="scientific">candidate division WWE3 bacterium GW2011_GWE1_41_27</name>
    <dbReference type="NCBI Taxonomy" id="1619131"/>
    <lineage>
        <taxon>Bacteria</taxon>
        <taxon>Katanobacteria</taxon>
    </lineage>
</organism>
<evidence type="ECO:0000313" key="1">
    <source>
        <dbReference type="EMBL" id="KKS07633.1"/>
    </source>
</evidence>
<sequence length="87" mass="9899">MFETMRFKSLLNAQGIETVTVKHVVKEPPGVTHACGQPSRDYLVKSRSINQVSSELMLDIINWLEFRDSRSNITRLSGTLYVQTTLD</sequence>
<gene>
    <name evidence="1" type="ORF">UU59_C0004G0023</name>
</gene>
<accession>A0A0G0Z407</accession>